<dbReference type="InterPro" id="IPR014340">
    <property type="entry name" value="LptA"/>
</dbReference>
<dbReference type="Pfam" id="PF03968">
    <property type="entry name" value="LptD_N"/>
    <property type="match status" value="1"/>
</dbReference>
<dbReference type="GO" id="GO:0017089">
    <property type="term" value="F:glycolipid transfer activity"/>
    <property type="evidence" value="ECO:0007669"/>
    <property type="project" value="TreeGrafter"/>
</dbReference>
<dbReference type="PANTHER" id="PTHR36504">
    <property type="entry name" value="LIPOPOLYSACCHARIDE EXPORT SYSTEM PROTEIN LPTA"/>
    <property type="match status" value="1"/>
</dbReference>
<gene>
    <name evidence="6" type="ORF">EV216_10364</name>
</gene>
<dbReference type="GO" id="GO:0015920">
    <property type="term" value="P:lipopolysaccharide transport"/>
    <property type="evidence" value="ECO:0007669"/>
    <property type="project" value="InterPro"/>
</dbReference>
<protein>
    <submittedName>
        <fullName evidence="6">Lipopolysaccharide export system protein LptA</fullName>
    </submittedName>
</protein>
<evidence type="ECO:0000259" key="5">
    <source>
        <dbReference type="Pfam" id="PF03968"/>
    </source>
</evidence>
<keyword evidence="2 4" id="KW-0732">Signal</keyword>
<evidence type="ECO:0000256" key="1">
    <source>
        <dbReference type="ARBA" id="ARBA00022448"/>
    </source>
</evidence>
<dbReference type="OrthoDB" id="9811926at2"/>
<accession>A0A4R1Z0F4</accession>
<proteinExistence type="predicted"/>
<evidence type="ECO:0000256" key="2">
    <source>
        <dbReference type="ARBA" id="ARBA00022729"/>
    </source>
</evidence>
<dbReference type="Gene3D" id="2.60.450.10">
    <property type="entry name" value="Lipopolysaccharide (LPS) transport protein A like domain"/>
    <property type="match status" value="1"/>
</dbReference>
<sequence>MIRSVRGKVLLLSFRVALAAMALACGASVALSQGAEIAFGTLAHDQSQPVEVTADRLTVDQTDGTAIFSGGVLVGQGEMRLSADEVLVVYDTEAEASGRIARMEAQGKVVLALGDEAAEADRAVYTIDAGTIVMTGSVLLTQGQSAISGERLVVNLDRGTGTMEGRVRTVLQPGSPR</sequence>
<evidence type="ECO:0000313" key="7">
    <source>
        <dbReference type="Proteomes" id="UP000295277"/>
    </source>
</evidence>
<dbReference type="GO" id="GO:0009279">
    <property type="term" value="C:cell outer membrane"/>
    <property type="evidence" value="ECO:0007669"/>
    <property type="project" value="TreeGrafter"/>
</dbReference>
<dbReference type="GO" id="GO:0030288">
    <property type="term" value="C:outer membrane-bounded periplasmic space"/>
    <property type="evidence" value="ECO:0007669"/>
    <property type="project" value="TreeGrafter"/>
</dbReference>
<dbReference type="AlphaFoldDB" id="A0A4R1Z0F4"/>
<evidence type="ECO:0000256" key="4">
    <source>
        <dbReference type="SAM" id="SignalP"/>
    </source>
</evidence>
<keyword evidence="1" id="KW-0813">Transport</keyword>
<dbReference type="EMBL" id="SLVM01000003">
    <property type="protein sequence ID" value="TCM86987.1"/>
    <property type="molecule type" value="Genomic_DNA"/>
</dbReference>
<reference evidence="6 7" key="1">
    <citation type="submission" date="2019-03" db="EMBL/GenBank/DDBJ databases">
        <title>Genomic Encyclopedia of Type Strains, Phase IV (KMG-IV): sequencing the most valuable type-strain genomes for metagenomic binning, comparative biology and taxonomic classification.</title>
        <authorList>
            <person name="Goeker M."/>
        </authorList>
    </citation>
    <scope>NUCLEOTIDE SEQUENCE [LARGE SCALE GENOMIC DNA]</scope>
    <source>
        <strain evidence="6 7">DSM 21153</strain>
    </source>
</reference>
<dbReference type="InterPro" id="IPR052037">
    <property type="entry name" value="LPS_export_LptA"/>
</dbReference>
<keyword evidence="3" id="KW-0574">Periplasm</keyword>
<evidence type="ECO:0000313" key="6">
    <source>
        <dbReference type="EMBL" id="TCM86987.1"/>
    </source>
</evidence>
<dbReference type="Proteomes" id="UP000295277">
    <property type="component" value="Unassembled WGS sequence"/>
</dbReference>
<dbReference type="GO" id="GO:0001530">
    <property type="term" value="F:lipopolysaccharide binding"/>
    <property type="evidence" value="ECO:0007669"/>
    <property type="project" value="InterPro"/>
</dbReference>
<feature type="signal peptide" evidence="4">
    <location>
        <begin position="1"/>
        <end position="19"/>
    </location>
</feature>
<dbReference type="InterPro" id="IPR005653">
    <property type="entry name" value="OstA-like_N"/>
</dbReference>
<keyword evidence="7" id="KW-1185">Reference proteome</keyword>
<dbReference type="NCBIfam" id="TIGR03002">
    <property type="entry name" value="outer_YhbN_LptA"/>
    <property type="match status" value="1"/>
</dbReference>
<organism evidence="6 7">
    <name type="scientific">Rhodovulum steppense</name>
    <dbReference type="NCBI Taxonomy" id="540251"/>
    <lineage>
        <taxon>Bacteria</taxon>
        <taxon>Pseudomonadati</taxon>
        <taxon>Pseudomonadota</taxon>
        <taxon>Alphaproteobacteria</taxon>
        <taxon>Rhodobacterales</taxon>
        <taxon>Paracoccaceae</taxon>
        <taxon>Rhodovulum</taxon>
    </lineage>
</organism>
<feature type="chain" id="PRO_5020619157" evidence="4">
    <location>
        <begin position="20"/>
        <end position="177"/>
    </location>
</feature>
<feature type="domain" description="Organic solvent tolerance-like N-terminal" evidence="5">
    <location>
        <begin position="51"/>
        <end position="159"/>
    </location>
</feature>
<comment type="caution">
    <text evidence="6">The sequence shown here is derived from an EMBL/GenBank/DDBJ whole genome shotgun (WGS) entry which is preliminary data.</text>
</comment>
<name>A0A4R1Z0F4_9RHOB</name>
<dbReference type="PANTHER" id="PTHR36504:SF1">
    <property type="entry name" value="LIPOPOLYSACCHARIDE EXPORT SYSTEM PROTEIN LPTA"/>
    <property type="match status" value="1"/>
</dbReference>
<evidence type="ECO:0000256" key="3">
    <source>
        <dbReference type="ARBA" id="ARBA00022764"/>
    </source>
</evidence>